<dbReference type="Proteomes" id="UP001459277">
    <property type="component" value="Unassembled WGS sequence"/>
</dbReference>
<proteinExistence type="predicted"/>
<accession>A0AAW2BQ21</accession>
<name>A0AAW2BQ21_9ROSI</name>
<dbReference type="EMBL" id="JAZDWU010000010">
    <property type="protein sequence ID" value="KAK9988026.1"/>
    <property type="molecule type" value="Genomic_DNA"/>
</dbReference>
<comment type="caution">
    <text evidence="1">The sequence shown here is derived from an EMBL/GenBank/DDBJ whole genome shotgun (WGS) entry which is preliminary data.</text>
</comment>
<evidence type="ECO:0000313" key="1">
    <source>
        <dbReference type="EMBL" id="KAK9988026.1"/>
    </source>
</evidence>
<gene>
    <name evidence="1" type="ORF">SO802_028265</name>
</gene>
<keyword evidence="2" id="KW-1185">Reference proteome</keyword>
<reference evidence="1 2" key="1">
    <citation type="submission" date="2024-01" db="EMBL/GenBank/DDBJ databases">
        <title>A telomere-to-telomere, gap-free genome of sweet tea (Lithocarpus litseifolius).</title>
        <authorList>
            <person name="Zhou J."/>
        </authorList>
    </citation>
    <scope>NUCLEOTIDE SEQUENCE [LARGE SCALE GENOMIC DNA]</scope>
    <source>
        <strain evidence="1">Zhou-2022a</strain>
        <tissue evidence="1">Leaf</tissue>
    </source>
</reference>
<evidence type="ECO:0000313" key="2">
    <source>
        <dbReference type="Proteomes" id="UP001459277"/>
    </source>
</evidence>
<dbReference type="AlphaFoldDB" id="A0AAW2BQ21"/>
<sequence length="44" mass="5078">MIYQPLLCLRLPHCLASPNCTAGTITSQMIEHRDPAKQYCQKRF</sequence>
<protein>
    <submittedName>
        <fullName evidence="1">Uncharacterized protein</fullName>
    </submittedName>
</protein>
<organism evidence="1 2">
    <name type="scientific">Lithocarpus litseifolius</name>
    <dbReference type="NCBI Taxonomy" id="425828"/>
    <lineage>
        <taxon>Eukaryota</taxon>
        <taxon>Viridiplantae</taxon>
        <taxon>Streptophyta</taxon>
        <taxon>Embryophyta</taxon>
        <taxon>Tracheophyta</taxon>
        <taxon>Spermatophyta</taxon>
        <taxon>Magnoliopsida</taxon>
        <taxon>eudicotyledons</taxon>
        <taxon>Gunneridae</taxon>
        <taxon>Pentapetalae</taxon>
        <taxon>rosids</taxon>
        <taxon>fabids</taxon>
        <taxon>Fagales</taxon>
        <taxon>Fagaceae</taxon>
        <taxon>Lithocarpus</taxon>
    </lineage>
</organism>